<comment type="caution">
    <text evidence="4">The sequence shown here is derived from an EMBL/GenBank/DDBJ whole genome shotgun (WGS) entry which is preliminary data.</text>
</comment>
<evidence type="ECO:0000256" key="1">
    <source>
        <dbReference type="ARBA" id="ARBA00023242"/>
    </source>
</evidence>
<dbReference type="GO" id="GO:0008270">
    <property type="term" value="F:zinc ion binding"/>
    <property type="evidence" value="ECO:0007669"/>
    <property type="project" value="InterPro"/>
</dbReference>
<dbReference type="CDD" id="cd00067">
    <property type="entry name" value="GAL4"/>
    <property type="match status" value="1"/>
</dbReference>
<dbReference type="PANTHER" id="PTHR47256">
    <property type="entry name" value="ZN(II)2CYS6 TRANSCRIPTION FACTOR (EUROFUNG)-RELATED"/>
    <property type="match status" value="1"/>
</dbReference>
<gene>
    <name evidence="4" type="ORF">NLU13_9644</name>
</gene>
<dbReference type="SMART" id="SM00066">
    <property type="entry name" value="GAL4"/>
    <property type="match status" value="1"/>
</dbReference>
<dbReference type="CDD" id="cd12148">
    <property type="entry name" value="fungal_TF_MHR"/>
    <property type="match status" value="1"/>
</dbReference>
<dbReference type="Proteomes" id="UP001175261">
    <property type="component" value="Unassembled WGS sequence"/>
</dbReference>
<feature type="region of interest" description="Disordered" evidence="2">
    <location>
        <begin position="1"/>
        <end position="42"/>
    </location>
</feature>
<feature type="region of interest" description="Disordered" evidence="2">
    <location>
        <begin position="188"/>
        <end position="225"/>
    </location>
</feature>
<sequence>MNPSDASNRPERPQRNLARLLPAPTSHLDDSRPRVPDSSPFLTKRPRIGVPIACNPCRLKKTRCDGGKPTCRACQRKGHDCIYEDPNIKGARNGDLLLEAVGLLNTLNPSRATATLLSVAEQNDSAEVINAIRQAADLAAQHLDPDPALLPGPSSFTHELTARHPFTYPSNQEMTSEAAEELLKELLESTRSKQSPQDSMRRSEPRDGGIDCVDTESTSTLPQPEIPALDPELEGLGIHQWTEVEVSDEFASRAISLYLTTDHNLLSPFHRGYFLRDLIAGDRSSLYCSPAMVNALLYWCSQMYSSIDAKANLKTESFRVEAQRHLATEIKSPKSTTMVAAMFLSLGHLVQGKDHAVLRHLKEAAELGVKLSLFGIPEADAVAARERLTAEEAKALAYPSWGVFNWIVLMTLFYRQQNVPSLKHPPVLDVPDSEGTSKADEDHMRLEKQLGYQLPSVSYAGDTFVALCHFWRIMYDVATVYYDRQGEADHQPLTLQFAEFKFRELLAWTDELPLTLARSGANPHYVVILHLWLHSAILDIFRPFLQGDAPRRRRLRTFAPPMNTPDAAYAASVEQLKRLIVTYRTKYSASHYTIIWQTSLLYTANAMLHSKEEDRLTYFLICLYSYADLRQSFRVTEAIVRALLSMGMQNGVITGPVARRVLRDLRSAAPQAGDDADEMIRAPFIADLDHAVTAPESATVEAHAAQFEENAMLRDYTSLFDID</sequence>
<dbReference type="InterPro" id="IPR053187">
    <property type="entry name" value="Notoamide_regulator"/>
</dbReference>
<evidence type="ECO:0000313" key="4">
    <source>
        <dbReference type="EMBL" id="KAK0383733.1"/>
    </source>
</evidence>
<keyword evidence="5" id="KW-1185">Reference proteome</keyword>
<keyword evidence="1" id="KW-0539">Nucleus</keyword>
<organism evidence="4 5">
    <name type="scientific">Sarocladium strictum</name>
    <name type="common">Black bundle disease fungus</name>
    <name type="synonym">Acremonium strictum</name>
    <dbReference type="NCBI Taxonomy" id="5046"/>
    <lineage>
        <taxon>Eukaryota</taxon>
        <taxon>Fungi</taxon>
        <taxon>Dikarya</taxon>
        <taxon>Ascomycota</taxon>
        <taxon>Pezizomycotina</taxon>
        <taxon>Sordariomycetes</taxon>
        <taxon>Hypocreomycetidae</taxon>
        <taxon>Hypocreales</taxon>
        <taxon>Sarocladiaceae</taxon>
        <taxon>Sarocladium</taxon>
    </lineage>
</organism>
<name>A0AA39L4D9_SARSR</name>
<dbReference type="Pfam" id="PF00172">
    <property type="entry name" value="Zn_clus"/>
    <property type="match status" value="1"/>
</dbReference>
<reference evidence="4" key="1">
    <citation type="submission" date="2022-10" db="EMBL/GenBank/DDBJ databases">
        <title>Determination and structural analysis of whole genome sequence of Sarocladium strictum F4-1.</title>
        <authorList>
            <person name="Hu L."/>
            <person name="Jiang Y."/>
        </authorList>
    </citation>
    <scope>NUCLEOTIDE SEQUENCE</scope>
    <source>
        <strain evidence="4">F4-1</strain>
    </source>
</reference>
<evidence type="ECO:0000256" key="2">
    <source>
        <dbReference type="SAM" id="MobiDB-lite"/>
    </source>
</evidence>
<dbReference type="SUPFAM" id="SSF57701">
    <property type="entry name" value="Zn2/Cys6 DNA-binding domain"/>
    <property type="match status" value="1"/>
</dbReference>
<accession>A0AA39L4D9</accession>
<feature type="domain" description="Zn(2)-C6 fungal-type" evidence="3">
    <location>
        <begin position="53"/>
        <end position="83"/>
    </location>
</feature>
<dbReference type="InterPro" id="IPR036864">
    <property type="entry name" value="Zn2-C6_fun-type_DNA-bd_sf"/>
</dbReference>
<dbReference type="GO" id="GO:0000981">
    <property type="term" value="F:DNA-binding transcription factor activity, RNA polymerase II-specific"/>
    <property type="evidence" value="ECO:0007669"/>
    <property type="project" value="InterPro"/>
</dbReference>
<dbReference type="EMBL" id="JAPDFR010000009">
    <property type="protein sequence ID" value="KAK0383733.1"/>
    <property type="molecule type" value="Genomic_DNA"/>
</dbReference>
<dbReference type="PANTHER" id="PTHR47256:SF1">
    <property type="entry name" value="ZN(II)2CYS6 TRANSCRIPTION FACTOR (EUROFUNG)"/>
    <property type="match status" value="1"/>
</dbReference>
<dbReference type="AlphaFoldDB" id="A0AA39L4D9"/>
<proteinExistence type="predicted"/>
<protein>
    <recommendedName>
        <fullName evidence="3">Zn(2)-C6 fungal-type domain-containing protein</fullName>
    </recommendedName>
</protein>
<dbReference type="PROSITE" id="PS00463">
    <property type="entry name" value="ZN2_CY6_FUNGAL_1"/>
    <property type="match status" value="1"/>
</dbReference>
<evidence type="ECO:0000259" key="3">
    <source>
        <dbReference type="PROSITE" id="PS50048"/>
    </source>
</evidence>
<dbReference type="InterPro" id="IPR001138">
    <property type="entry name" value="Zn2Cys6_DnaBD"/>
</dbReference>
<dbReference type="PROSITE" id="PS50048">
    <property type="entry name" value="ZN2_CY6_FUNGAL_2"/>
    <property type="match status" value="1"/>
</dbReference>
<evidence type="ECO:0000313" key="5">
    <source>
        <dbReference type="Proteomes" id="UP001175261"/>
    </source>
</evidence>
<feature type="compositionally biased region" description="Basic and acidic residues" evidence="2">
    <location>
        <begin position="199"/>
        <end position="209"/>
    </location>
</feature>
<dbReference type="Gene3D" id="4.10.240.10">
    <property type="entry name" value="Zn(2)-C6 fungal-type DNA-binding domain"/>
    <property type="match status" value="1"/>
</dbReference>